<reference evidence="1" key="2">
    <citation type="submission" date="2023-06" db="EMBL/GenBank/DDBJ databases">
        <authorList>
            <person name="Ma L."/>
            <person name="Liu K.-W."/>
            <person name="Li Z."/>
            <person name="Hsiao Y.-Y."/>
            <person name="Qi Y."/>
            <person name="Fu T."/>
            <person name="Tang G."/>
            <person name="Zhang D."/>
            <person name="Sun W.-H."/>
            <person name="Liu D.-K."/>
            <person name="Li Y."/>
            <person name="Chen G.-Z."/>
            <person name="Liu X.-D."/>
            <person name="Liao X.-Y."/>
            <person name="Jiang Y.-T."/>
            <person name="Yu X."/>
            <person name="Hao Y."/>
            <person name="Huang J."/>
            <person name="Zhao X.-W."/>
            <person name="Ke S."/>
            <person name="Chen Y.-Y."/>
            <person name="Wu W.-L."/>
            <person name="Hsu J.-L."/>
            <person name="Lin Y.-F."/>
            <person name="Huang M.-D."/>
            <person name="Li C.-Y."/>
            <person name="Huang L."/>
            <person name="Wang Z.-W."/>
            <person name="Zhao X."/>
            <person name="Zhong W.-Y."/>
            <person name="Peng D.-H."/>
            <person name="Ahmad S."/>
            <person name="Lan S."/>
            <person name="Zhang J.-S."/>
            <person name="Tsai W.-C."/>
            <person name="Van De Peer Y."/>
            <person name="Liu Z.-J."/>
        </authorList>
    </citation>
    <scope>NUCLEOTIDE SEQUENCE</scope>
    <source>
        <strain evidence="1">SCP</strain>
        <tissue evidence="1">Leaves</tissue>
    </source>
</reference>
<name>A0AAV9BPD6_ACOGR</name>
<protein>
    <submittedName>
        <fullName evidence="1">Uncharacterized protein</fullName>
    </submittedName>
</protein>
<accession>A0AAV9BPD6</accession>
<organism evidence="1 2">
    <name type="scientific">Acorus gramineus</name>
    <name type="common">Dwarf sweet flag</name>
    <dbReference type="NCBI Taxonomy" id="55184"/>
    <lineage>
        <taxon>Eukaryota</taxon>
        <taxon>Viridiplantae</taxon>
        <taxon>Streptophyta</taxon>
        <taxon>Embryophyta</taxon>
        <taxon>Tracheophyta</taxon>
        <taxon>Spermatophyta</taxon>
        <taxon>Magnoliopsida</taxon>
        <taxon>Liliopsida</taxon>
        <taxon>Acoraceae</taxon>
        <taxon>Acorus</taxon>
    </lineage>
</organism>
<comment type="caution">
    <text evidence="1">The sequence shown here is derived from an EMBL/GenBank/DDBJ whole genome shotgun (WGS) entry which is preliminary data.</text>
</comment>
<sequence length="90" mass="10200">MIEQGMGPSLETGRVLSFELLLLRRVTFPLSIFSSTKPFWRAFGFAKAWVSPKCIWKAIQPRRWLGFADKVMCHGGLCEQLKNSDISLAP</sequence>
<keyword evidence="2" id="KW-1185">Reference proteome</keyword>
<proteinExistence type="predicted"/>
<reference evidence="1" key="1">
    <citation type="journal article" date="2023" name="Nat. Commun.">
        <title>Diploid and tetraploid genomes of Acorus and the evolution of monocots.</title>
        <authorList>
            <person name="Ma L."/>
            <person name="Liu K.W."/>
            <person name="Li Z."/>
            <person name="Hsiao Y.Y."/>
            <person name="Qi Y."/>
            <person name="Fu T."/>
            <person name="Tang G.D."/>
            <person name="Zhang D."/>
            <person name="Sun W.H."/>
            <person name="Liu D.K."/>
            <person name="Li Y."/>
            <person name="Chen G.Z."/>
            <person name="Liu X.D."/>
            <person name="Liao X.Y."/>
            <person name="Jiang Y.T."/>
            <person name="Yu X."/>
            <person name="Hao Y."/>
            <person name="Huang J."/>
            <person name="Zhao X.W."/>
            <person name="Ke S."/>
            <person name="Chen Y.Y."/>
            <person name="Wu W.L."/>
            <person name="Hsu J.L."/>
            <person name="Lin Y.F."/>
            <person name="Huang M.D."/>
            <person name="Li C.Y."/>
            <person name="Huang L."/>
            <person name="Wang Z.W."/>
            <person name="Zhao X."/>
            <person name="Zhong W.Y."/>
            <person name="Peng D.H."/>
            <person name="Ahmad S."/>
            <person name="Lan S."/>
            <person name="Zhang J.S."/>
            <person name="Tsai W.C."/>
            <person name="Van de Peer Y."/>
            <person name="Liu Z.J."/>
        </authorList>
    </citation>
    <scope>NUCLEOTIDE SEQUENCE</scope>
    <source>
        <strain evidence="1">SCP</strain>
    </source>
</reference>
<dbReference type="EMBL" id="JAUJYN010000002">
    <property type="protein sequence ID" value="KAK1278390.1"/>
    <property type="molecule type" value="Genomic_DNA"/>
</dbReference>
<dbReference type="AlphaFoldDB" id="A0AAV9BPD6"/>
<dbReference type="Proteomes" id="UP001179952">
    <property type="component" value="Unassembled WGS sequence"/>
</dbReference>
<evidence type="ECO:0000313" key="1">
    <source>
        <dbReference type="EMBL" id="KAK1278390.1"/>
    </source>
</evidence>
<gene>
    <name evidence="1" type="ORF">QJS04_geneDACA016575</name>
</gene>
<evidence type="ECO:0000313" key="2">
    <source>
        <dbReference type="Proteomes" id="UP001179952"/>
    </source>
</evidence>